<dbReference type="GO" id="GO:0004519">
    <property type="term" value="F:endonuclease activity"/>
    <property type="evidence" value="ECO:0007669"/>
    <property type="project" value="UniProtKB-KW"/>
</dbReference>
<dbReference type="Proteomes" id="UP000290900">
    <property type="component" value="Unassembled WGS sequence"/>
</dbReference>
<dbReference type="SUPFAM" id="SSF50199">
    <property type="entry name" value="Staphylococcal nuclease"/>
    <property type="match status" value="5"/>
</dbReference>
<evidence type="ECO:0000256" key="2">
    <source>
        <dbReference type="ARBA" id="ARBA00022490"/>
    </source>
</evidence>
<dbReference type="Pfam" id="PF00565">
    <property type="entry name" value="SNase"/>
    <property type="match status" value="4"/>
</dbReference>
<dbReference type="GO" id="GO:0016787">
    <property type="term" value="F:hydrolase activity"/>
    <property type="evidence" value="ECO:0007669"/>
    <property type="project" value="UniProtKB-KW"/>
</dbReference>
<evidence type="ECO:0000256" key="4">
    <source>
        <dbReference type="PIRNR" id="PIRNR017179"/>
    </source>
</evidence>
<feature type="domain" description="TNase-like" evidence="6">
    <location>
        <begin position="314"/>
        <end position="451"/>
    </location>
</feature>
<dbReference type="PROSITE" id="PS50304">
    <property type="entry name" value="TUDOR"/>
    <property type="match status" value="1"/>
</dbReference>
<evidence type="ECO:0000259" key="5">
    <source>
        <dbReference type="PROSITE" id="PS50304"/>
    </source>
</evidence>
<dbReference type="Pfam" id="PF00567">
    <property type="entry name" value="TUDOR"/>
    <property type="match status" value="1"/>
</dbReference>
<dbReference type="GO" id="GO:0005739">
    <property type="term" value="C:mitochondrion"/>
    <property type="evidence" value="ECO:0007669"/>
    <property type="project" value="UniProtKB-SubCell"/>
</dbReference>
<dbReference type="InterPro" id="IPR016071">
    <property type="entry name" value="Staphylococal_nuclease_OB-fold"/>
</dbReference>
<dbReference type="GO" id="GO:0005829">
    <property type="term" value="C:cytosol"/>
    <property type="evidence" value="ECO:0007669"/>
    <property type="project" value="UniProtKB-UniRule"/>
</dbReference>
<dbReference type="GO" id="GO:0003723">
    <property type="term" value="F:RNA binding"/>
    <property type="evidence" value="ECO:0007669"/>
    <property type="project" value="UniProtKB-UniRule"/>
</dbReference>
<dbReference type="STRING" id="13370.A0A448YJQ3"/>
<dbReference type="GO" id="GO:0031332">
    <property type="term" value="C:RNAi effector complex"/>
    <property type="evidence" value="ECO:0007669"/>
    <property type="project" value="InterPro"/>
</dbReference>
<dbReference type="FunFam" id="2.30.30.140:FF:000018">
    <property type="entry name" value="Serine/threonine-protein kinase 31"/>
    <property type="match status" value="1"/>
</dbReference>
<dbReference type="GO" id="GO:0016020">
    <property type="term" value="C:membrane"/>
    <property type="evidence" value="ECO:0007669"/>
    <property type="project" value="UniProtKB-SubCell"/>
</dbReference>
<sequence>MSKVFGARVKNVLSGDTLVLSPLNGSSSQERLLSLAHLQAPRLQTNEKYSFESRELLRTLLVGKEIRFWVVYKTQSEREFGDVSSPIFASLVEYILEKGGARLRENGNSDDPDTDKLRAIEAKAQAQKVGLWDPKYEPIEVISRPSENNIKTSLQKPISAIVEKVISGDRLLLRLLLGAKKHCVIPVLIAGVRSPRTANGDEPGEPYGEAAKRYVETRLLAQNVKVSLLGESSSGVLIGKVVHPAGNISDKLLSDGYAEIADWHSTLIGAKGMGVLRKAEKAARVEGRGMWKAKAEATAAAATTVGTSTLASGSTFRATVSRVISADTIELRLKNDSLIVAQLAYLRGPRQSDPETAPFVSIAREFVRQKAIGKQVLVTVESLRPATEQYEERAMVTVLIHETKNLSELIVSNGYATVLHHRKGEDVPEYWDALVESEAQAKKSLKGMFGKAPAAERIVDASENAAKAKPYLFTFENRTKIPGVVEHIMSATRYRISLPREGVRLVLVLGGLANSRKDKDDAIVKRALSFANKKAYQRDVTIDIYGSDRVGGFIGNLYLAGSNEPFQVSLLENGLAQCHERSLNQTKFAQQFTDAEDSAKKDKIGVWKNYDPSQDSAATEEALTKQVKQLKIEKKYYDVDVSEVLKDGRVAVQFLDADRSKLKPFMQKFHSASPSFQALLHAPRRGEVVAAKFSENGKFYRAKVINNDKSTGKFEIQQIDYGTIESVPLSDLRQLPVEFQTSAYKPQAHIVQLLLVKVPPESQPGYLEQAIYFLEDKLLDKQMVACENFASASPDAEMDAELYDPAVISTDPNFSINRELVQKGWGIVKKELNSYERLLKDEQAALLKLEVEAKREHRGCWEYGDIEGDEE</sequence>
<protein>
    <submittedName>
        <fullName evidence="7">DEKNAAC102037</fullName>
    </submittedName>
</protein>
<dbReference type="SMART" id="SM00318">
    <property type="entry name" value="SNc"/>
    <property type="match status" value="4"/>
</dbReference>
<gene>
    <name evidence="7" type="ORF">BRENAR_LOCUS1909</name>
</gene>
<name>A0A448YJQ3_BRENA</name>
<dbReference type="PANTHER" id="PTHR12302:SF2">
    <property type="entry name" value="STAPHYLOCOCCAL NUCLEASE DOMAIN-CONTAINING PROTEIN 1"/>
    <property type="match status" value="1"/>
</dbReference>
<dbReference type="Gene3D" id="2.30.30.140">
    <property type="match status" value="1"/>
</dbReference>
<keyword evidence="3" id="KW-0677">Repeat</keyword>
<feature type="domain" description="TNase-like" evidence="6">
    <location>
        <begin position="156"/>
        <end position="293"/>
    </location>
</feature>
<dbReference type="PIRSF" id="PIRSF017179">
    <property type="entry name" value="RISC-Tudor-SN"/>
    <property type="match status" value="1"/>
</dbReference>
<evidence type="ECO:0000259" key="6">
    <source>
        <dbReference type="PROSITE" id="PS50830"/>
    </source>
</evidence>
<dbReference type="InterPro" id="IPR016685">
    <property type="entry name" value="Silence_cplx_Nase-comp_TudorSN"/>
</dbReference>
<dbReference type="PROSITE" id="PS50830">
    <property type="entry name" value="TNASE_3"/>
    <property type="match status" value="4"/>
</dbReference>
<dbReference type="GO" id="GO:0031047">
    <property type="term" value="P:regulatory ncRNA-mediated gene silencing"/>
    <property type="evidence" value="ECO:0007669"/>
    <property type="project" value="UniProtKB-UniRule"/>
</dbReference>
<accession>A0A448YJQ3</accession>
<organism evidence="7 8">
    <name type="scientific">Brettanomyces naardenensis</name>
    <name type="common">Yeast</name>
    <dbReference type="NCBI Taxonomy" id="13370"/>
    <lineage>
        <taxon>Eukaryota</taxon>
        <taxon>Fungi</taxon>
        <taxon>Dikarya</taxon>
        <taxon>Ascomycota</taxon>
        <taxon>Saccharomycotina</taxon>
        <taxon>Pichiomycetes</taxon>
        <taxon>Pichiales</taxon>
        <taxon>Pichiaceae</taxon>
        <taxon>Brettanomyces</taxon>
    </lineage>
</organism>
<evidence type="ECO:0000256" key="1">
    <source>
        <dbReference type="ARBA" id="ARBA00004496"/>
    </source>
</evidence>
<comment type="subcellular location">
    <subcellularLocation>
        <location evidence="1 4">Cytoplasm</location>
    </subcellularLocation>
</comment>
<feature type="domain" description="Tudor" evidence="5">
    <location>
        <begin position="682"/>
        <end position="742"/>
    </location>
</feature>
<dbReference type="Gene3D" id="2.40.50.90">
    <property type="match status" value="5"/>
</dbReference>
<dbReference type="SMART" id="SM00333">
    <property type="entry name" value="TUDOR"/>
    <property type="match status" value="1"/>
</dbReference>
<dbReference type="SUPFAM" id="SSF63748">
    <property type="entry name" value="Tudor/PWWP/MBT"/>
    <property type="match status" value="1"/>
</dbReference>
<dbReference type="AlphaFoldDB" id="A0A448YJQ3"/>
<dbReference type="GO" id="GO:0006402">
    <property type="term" value="P:mRNA catabolic process"/>
    <property type="evidence" value="ECO:0007669"/>
    <property type="project" value="UniProtKB-UniRule"/>
</dbReference>
<feature type="domain" description="TNase-like" evidence="6">
    <location>
        <begin position="479"/>
        <end position="609"/>
    </location>
</feature>
<keyword evidence="2 4" id="KW-0963">Cytoplasm</keyword>
<dbReference type="PANTHER" id="PTHR12302">
    <property type="entry name" value="EBNA2 BINDING PROTEIN P100"/>
    <property type="match status" value="1"/>
</dbReference>
<keyword evidence="8" id="KW-1185">Reference proteome</keyword>
<evidence type="ECO:0000313" key="8">
    <source>
        <dbReference type="Proteomes" id="UP000290900"/>
    </source>
</evidence>
<evidence type="ECO:0000256" key="3">
    <source>
        <dbReference type="ARBA" id="ARBA00022737"/>
    </source>
</evidence>
<dbReference type="InterPro" id="IPR035437">
    <property type="entry name" value="SNase_OB-fold_sf"/>
</dbReference>
<dbReference type="EMBL" id="CAACVR010000010">
    <property type="protein sequence ID" value="VEU21174.1"/>
    <property type="molecule type" value="Genomic_DNA"/>
</dbReference>
<proteinExistence type="predicted"/>
<dbReference type="InParanoid" id="A0A448YJQ3"/>
<dbReference type="InterPro" id="IPR002999">
    <property type="entry name" value="Tudor"/>
</dbReference>
<dbReference type="OrthoDB" id="10023235at2759"/>
<feature type="domain" description="TNase-like" evidence="6">
    <location>
        <begin position="3"/>
        <end position="134"/>
    </location>
</feature>
<reference evidence="7 8" key="1">
    <citation type="submission" date="2018-12" db="EMBL/GenBank/DDBJ databases">
        <authorList>
            <person name="Tiukova I."/>
            <person name="Dainat J."/>
        </authorList>
    </citation>
    <scope>NUCLEOTIDE SEQUENCE [LARGE SCALE GENOMIC DNA]</scope>
</reference>
<evidence type="ECO:0000313" key="7">
    <source>
        <dbReference type="EMBL" id="VEU21174.1"/>
    </source>
</evidence>